<dbReference type="KEGG" id="beq:BEWA_041210"/>
<keyword evidence="2" id="KW-0732">Signal</keyword>
<keyword evidence="1" id="KW-1133">Transmembrane helix</keyword>
<gene>
    <name evidence="3" type="ORF">BEWA_041210</name>
</gene>
<dbReference type="eggNOG" id="ENOG502QXQM">
    <property type="taxonomic scope" value="Eukaryota"/>
</dbReference>
<keyword evidence="1" id="KW-0812">Transmembrane</keyword>
<dbReference type="AlphaFoldDB" id="L1LFZ3"/>
<sequence length="310" mass="34764">MKKLLITIPILGCAHTIAVQQLSEITYIRNNASSDHTLRSALNGVMNERDELLEAAIEIINESNDQGKVTVAKTAYTNFKTQLRKLNIEMGLLEGPLLDVRSCDDKDISGKHEIFRQKLIEYDRLHVHVLRTFGSVSDTILDLITELPSEYAKFKTPDKFITASKCYLDASCKVMMMNKIAKIITDRSDECGLASQRDAFYDYAIDGINELIDKSEESLSSSPKDINGDVDIEKIKKIRDSVDTHYKSATATFEAFSTSLLKKYSDKGITVQSKSLNDILSKLRGVTNISGFSMPFILSTIAFVFVNLYF</sequence>
<evidence type="ECO:0000313" key="3">
    <source>
        <dbReference type="EMBL" id="EKX74083.1"/>
    </source>
</evidence>
<evidence type="ECO:0000313" key="4">
    <source>
        <dbReference type="Proteomes" id="UP000031512"/>
    </source>
</evidence>
<evidence type="ECO:0000256" key="2">
    <source>
        <dbReference type="SAM" id="SignalP"/>
    </source>
</evidence>
<dbReference type="Proteomes" id="UP000031512">
    <property type="component" value="Unassembled WGS sequence"/>
</dbReference>
<protein>
    <submittedName>
        <fullName evidence="3">Membrane protein, putative</fullName>
    </submittedName>
</protein>
<feature type="chain" id="PRO_5003952628" evidence="2">
    <location>
        <begin position="17"/>
        <end position="310"/>
    </location>
</feature>
<dbReference type="VEuPathDB" id="PiroplasmaDB:BEWA_041210"/>
<dbReference type="RefSeq" id="XP_004833535.1">
    <property type="nucleotide sequence ID" value="XM_004833478.1"/>
</dbReference>
<dbReference type="GeneID" id="15807531"/>
<dbReference type="EMBL" id="ACOU01000002">
    <property type="protein sequence ID" value="EKX74083.1"/>
    <property type="molecule type" value="Genomic_DNA"/>
</dbReference>
<organism evidence="3 4">
    <name type="scientific">Theileria equi strain WA</name>
    <dbReference type="NCBI Taxonomy" id="1537102"/>
    <lineage>
        <taxon>Eukaryota</taxon>
        <taxon>Sar</taxon>
        <taxon>Alveolata</taxon>
        <taxon>Apicomplexa</taxon>
        <taxon>Aconoidasida</taxon>
        <taxon>Piroplasmida</taxon>
        <taxon>Theileriidae</taxon>
        <taxon>Theileria</taxon>
    </lineage>
</organism>
<feature type="transmembrane region" description="Helical" evidence="1">
    <location>
        <begin position="289"/>
        <end position="309"/>
    </location>
</feature>
<evidence type="ECO:0000256" key="1">
    <source>
        <dbReference type="SAM" id="Phobius"/>
    </source>
</evidence>
<reference evidence="3 4" key="1">
    <citation type="journal article" date="2012" name="BMC Genomics">
        <title>Comparative genomic analysis and phylogenetic position of Theileria equi.</title>
        <authorList>
            <person name="Kappmeyer L.S."/>
            <person name="Thiagarajan M."/>
            <person name="Herndon D.R."/>
            <person name="Ramsay J.D."/>
            <person name="Caler E."/>
            <person name="Djikeng A."/>
            <person name="Gillespie J.J."/>
            <person name="Lau A.O."/>
            <person name="Roalson E.H."/>
            <person name="Silva J.C."/>
            <person name="Silva M.G."/>
            <person name="Suarez C.E."/>
            <person name="Ueti M.W."/>
            <person name="Nene V.M."/>
            <person name="Mealey R.H."/>
            <person name="Knowles D.P."/>
            <person name="Brayton K.A."/>
        </authorList>
    </citation>
    <scope>NUCLEOTIDE SEQUENCE [LARGE SCALE GENOMIC DNA]</scope>
    <source>
        <strain evidence="3 4">WA</strain>
    </source>
</reference>
<feature type="signal peptide" evidence="2">
    <location>
        <begin position="1"/>
        <end position="16"/>
    </location>
</feature>
<accession>L1LFZ3</accession>
<name>L1LFZ3_THEEQ</name>
<keyword evidence="4" id="KW-1185">Reference proteome</keyword>
<keyword evidence="1" id="KW-0472">Membrane</keyword>
<proteinExistence type="predicted"/>
<comment type="caution">
    <text evidence="3">The sequence shown here is derived from an EMBL/GenBank/DDBJ whole genome shotgun (WGS) entry which is preliminary data.</text>
</comment>